<feature type="region of interest" description="Disordered" evidence="1">
    <location>
        <begin position="1"/>
        <end position="25"/>
    </location>
</feature>
<accession>A0ABT2HDL4</accession>
<feature type="compositionally biased region" description="Gly residues" evidence="1">
    <location>
        <begin position="1"/>
        <end position="10"/>
    </location>
</feature>
<dbReference type="EMBL" id="JANVAD010000001">
    <property type="protein sequence ID" value="MCS6521342.1"/>
    <property type="molecule type" value="Genomic_DNA"/>
</dbReference>
<sequence>MADIVDGGGPDSVFPDTLDGGNPATVYPPALTPLPEGRPVPSVQIIVADVKPGTAAVDVYRIADGRTTLVRGGIRKSAIGGTTLVDWEAPFGVPIQYRAEQFDDTDTSLGFTETSTTTLEVTDTWIHQPLNPSVAVSPLRLSKTAGDVARSTPGELVYVQGAEFATRVGGQRRGVSAVPFELLTRSLADADRLQAVFGQYGSRGAGVVCIRAPPPMRLPRTFYASVDEVHEVPVNIQIGREDITFTFEATEARPPAPGLVTAVLRRKDIDAAYPTRAARAAAYATRLERDSDYSLAGVADA</sequence>
<evidence type="ECO:0000313" key="3">
    <source>
        <dbReference type="Proteomes" id="UP001652264"/>
    </source>
</evidence>
<proteinExistence type="predicted"/>
<name>A0ABT2HDL4_9MICO</name>
<gene>
    <name evidence="2" type="ORF">NYQ28_02035</name>
</gene>
<comment type="caution">
    <text evidence="2">The sequence shown here is derived from an EMBL/GenBank/DDBJ whole genome shotgun (WGS) entry which is preliminary data.</text>
</comment>
<dbReference type="GeneID" id="95324259"/>
<dbReference type="Proteomes" id="UP001652264">
    <property type="component" value="Unassembled WGS sequence"/>
</dbReference>
<reference evidence="2 3" key="1">
    <citation type="submission" date="2022-08" db="EMBL/GenBank/DDBJ databases">
        <title>Taxonomy of Curtobacterium flaccumfaciens.</title>
        <authorList>
            <person name="Osdaghi E."/>
            <person name="Taghavi S.M."/>
            <person name="Hamidizade M."/>
            <person name="Abachi H."/>
            <person name="Fazliarab A."/>
            <person name="Baeyen S."/>
            <person name="Portier P."/>
            <person name="Van Vaerenbergh J."/>
            <person name="Jacques M.-A."/>
        </authorList>
    </citation>
    <scope>NUCLEOTIDE SEQUENCE [LARGE SCALE GENOMIC DNA]</scope>
    <source>
        <strain evidence="2 3">LMG8786T</strain>
    </source>
</reference>
<evidence type="ECO:0000313" key="2">
    <source>
        <dbReference type="EMBL" id="MCS6521342.1"/>
    </source>
</evidence>
<keyword evidence="3" id="KW-1185">Reference proteome</keyword>
<organism evidence="2 3">
    <name type="scientific">Curtobacterium citreum</name>
    <dbReference type="NCBI Taxonomy" id="2036"/>
    <lineage>
        <taxon>Bacteria</taxon>
        <taxon>Bacillati</taxon>
        <taxon>Actinomycetota</taxon>
        <taxon>Actinomycetes</taxon>
        <taxon>Micrococcales</taxon>
        <taxon>Microbacteriaceae</taxon>
        <taxon>Curtobacterium</taxon>
    </lineage>
</organism>
<protein>
    <submittedName>
        <fullName evidence="2">Uncharacterized protein</fullName>
    </submittedName>
</protein>
<evidence type="ECO:0000256" key="1">
    <source>
        <dbReference type="SAM" id="MobiDB-lite"/>
    </source>
</evidence>
<dbReference type="RefSeq" id="WP_141861729.1">
    <property type="nucleotide sequence ID" value="NZ_BMNV01000004.1"/>
</dbReference>